<evidence type="ECO:0000256" key="5">
    <source>
        <dbReference type="ARBA" id="ARBA00022989"/>
    </source>
</evidence>
<dbReference type="NCBIfam" id="TIGR01297">
    <property type="entry name" value="CDF"/>
    <property type="match status" value="1"/>
</dbReference>
<comment type="subcellular location">
    <subcellularLocation>
        <location evidence="1">Membrane</location>
        <topology evidence="1">Multi-pass membrane protein</topology>
    </subcellularLocation>
</comment>
<gene>
    <name evidence="11" type="primary">czcD_2</name>
    <name evidence="11" type="ORF">G3RUM_00570</name>
</gene>
<keyword evidence="3" id="KW-0813">Transport</keyword>
<organism evidence="11 12">
    <name type="scientific">Candidatus Nanosyncoccus alces</name>
    <dbReference type="NCBI Taxonomy" id="2171997"/>
    <lineage>
        <taxon>Bacteria</taxon>
        <taxon>Candidatus Saccharimonadota</taxon>
        <taxon>Candidatus Nanosyncoccalia</taxon>
        <taxon>Candidatus Nanosyncoccales</taxon>
        <taxon>Candidatus Nanosyncoccaceae</taxon>
        <taxon>Candidatus Nanosyncoccus</taxon>
    </lineage>
</organism>
<dbReference type="Proteomes" id="UP001191019">
    <property type="component" value="Unassembled WGS sequence"/>
</dbReference>
<sequence length="300" mass="32995">MDKSLHGSGHAHHPHHNAYKTEKNIFIAFLLNASFSIFEFVGGIITGSIAITSDAVHDLGDALSIGIAYGLEQKSRKSPDEKHTYGYARYSLVGSIITTIILLVGSAFVIYEATKRIINPVEIDYNGMVIFAIIGLVVNGIASYVTREGDSLNQKSVNLHMLEDVLGWAVVLIGSIAMKFTGIAIIDPILTLGVASFILVEAAKNLREIVVIFLEITPKNLNLEEVKTDIKQIKGIVDIHHIHVRSADGNENHASLHVVVQKYDKKIKNSVKNVLKKHGISHSVIEIEQTDEKCEEKICK</sequence>
<keyword evidence="5 8" id="KW-1133">Transmembrane helix</keyword>
<dbReference type="Gene3D" id="1.20.1510.10">
    <property type="entry name" value="Cation efflux protein transmembrane domain"/>
    <property type="match status" value="1"/>
</dbReference>
<evidence type="ECO:0000256" key="2">
    <source>
        <dbReference type="ARBA" id="ARBA00008873"/>
    </source>
</evidence>
<dbReference type="InterPro" id="IPR027470">
    <property type="entry name" value="Cation_efflux_CTD"/>
</dbReference>
<protein>
    <submittedName>
        <fullName evidence="11">Cadmium, cobalt and zinc/H(+)-K(+) antiporter</fullName>
    </submittedName>
</protein>
<keyword evidence="4 8" id="KW-0812">Transmembrane</keyword>
<accession>A0ABY0FKY2</accession>
<dbReference type="PANTHER" id="PTHR11562">
    <property type="entry name" value="CATION EFFLUX PROTEIN/ ZINC TRANSPORTER"/>
    <property type="match status" value="1"/>
</dbReference>
<feature type="domain" description="Cation efflux protein cytoplasmic" evidence="10">
    <location>
        <begin position="218"/>
        <end position="288"/>
    </location>
</feature>
<evidence type="ECO:0000259" key="9">
    <source>
        <dbReference type="Pfam" id="PF01545"/>
    </source>
</evidence>
<dbReference type="InterPro" id="IPR036837">
    <property type="entry name" value="Cation_efflux_CTD_sf"/>
</dbReference>
<evidence type="ECO:0000256" key="6">
    <source>
        <dbReference type="ARBA" id="ARBA00023065"/>
    </source>
</evidence>
<evidence type="ECO:0000256" key="1">
    <source>
        <dbReference type="ARBA" id="ARBA00004141"/>
    </source>
</evidence>
<dbReference type="InterPro" id="IPR058533">
    <property type="entry name" value="Cation_efflux_TM"/>
</dbReference>
<comment type="similarity">
    <text evidence="2">Belongs to the cation diffusion facilitator (CDF) transporter (TC 2.A.4) family. SLC30A subfamily.</text>
</comment>
<feature type="transmembrane region" description="Helical" evidence="8">
    <location>
        <begin position="165"/>
        <end position="186"/>
    </location>
</feature>
<feature type="domain" description="Cation efflux protein transmembrane" evidence="9">
    <location>
        <begin position="25"/>
        <end position="212"/>
    </location>
</feature>
<dbReference type="InterPro" id="IPR050681">
    <property type="entry name" value="CDF/SLC30A"/>
</dbReference>
<keyword evidence="12" id="KW-1185">Reference proteome</keyword>
<dbReference type="RefSeq" id="WP_129735181.1">
    <property type="nucleotide sequence ID" value="NZ_PRLM01000006.1"/>
</dbReference>
<dbReference type="InterPro" id="IPR027469">
    <property type="entry name" value="Cation_efflux_TMD_sf"/>
</dbReference>
<evidence type="ECO:0000256" key="7">
    <source>
        <dbReference type="ARBA" id="ARBA00023136"/>
    </source>
</evidence>
<dbReference type="SUPFAM" id="SSF161111">
    <property type="entry name" value="Cation efflux protein transmembrane domain-like"/>
    <property type="match status" value="1"/>
</dbReference>
<proteinExistence type="inferred from homology"/>
<dbReference type="InterPro" id="IPR002524">
    <property type="entry name" value="Cation_efflux"/>
</dbReference>
<keyword evidence="7 8" id="KW-0472">Membrane</keyword>
<evidence type="ECO:0000313" key="12">
    <source>
        <dbReference type="Proteomes" id="UP001191019"/>
    </source>
</evidence>
<name>A0ABY0FKY2_9BACT</name>
<evidence type="ECO:0000256" key="8">
    <source>
        <dbReference type="SAM" id="Phobius"/>
    </source>
</evidence>
<reference evidence="11 12" key="1">
    <citation type="journal article" date="2018" name="bioRxiv">
        <title>Evidence of independent acquisition and adaption of ultra-small bacteria to human hosts across the highly diverse yet reduced genomes of the phylum Saccharibacteria.</title>
        <authorList>
            <person name="McLean J.S."/>
            <person name="Bor B."/>
            <person name="To T.T."/>
            <person name="Liu Q."/>
            <person name="Kearns K.A."/>
            <person name="Solden L.M."/>
            <person name="Wrighton K.C."/>
            <person name="He X."/>
            <person name="Shi W."/>
        </authorList>
    </citation>
    <scope>NUCLEOTIDE SEQUENCE [LARGE SCALE GENOMIC DNA]</scope>
    <source>
        <strain evidence="11 12">TM7_G3_2_Rum_HOT_351B</strain>
    </source>
</reference>
<reference evidence="11 12" key="2">
    <citation type="journal article" date="2020" name="Cell Rep.">
        <title>Acquisition and Adaptation of Ultra-small Parasitic Reduced Genome Bacteria to Mammalian Hosts.</title>
        <authorList>
            <person name="McLean J.S."/>
            <person name="Bor B."/>
            <person name="Kerns K.A."/>
            <person name="Liu Q."/>
            <person name="To T.T."/>
            <person name="Solden L."/>
            <person name="Hendrickson E.L."/>
            <person name="Wrighton K."/>
            <person name="Shi W."/>
            <person name="He X."/>
        </authorList>
    </citation>
    <scope>NUCLEOTIDE SEQUENCE [LARGE SCALE GENOMIC DNA]</scope>
    <source>
        <strain evidence="11 12">TM7_G3_2_Rum_HOT_351B</strain>
    </source>
</reference>
<feature type="transmembrane region" description="Helical" evidence="8">
    <location>
        <begin position="25"/>
        <end position="51"/>
    </location>
</feature>
<dbReference type="EMBL" id="PRLM01000006">
    <property type="protein sequence ID" value="RYC74416.1"/>
    <property type="molecule type" value="Genomic_DNA"/>
</dbReference>
<dbReference type="PANTHER" id="PTHR11562:SF17">
    <property type="entry name" value="RE54080P-RELATED"/>
    <property type="match status" value="1"/>
</dbReference>
<evidence type="ECO:0000313" key="11">
    <source>
        <dbReference type="EMBL" id="RYC74416.1"/>
    </source>
</evidence>
<dbReference type="SUPFAM" id="SSF160240">
    <property type="entry name" value="Cation efflux protein cytoplasmic domain-like"/>
    <property type="match status" value="1"/>
</dbReference>
<comment type="caution">
    <text evidence="11">The sequence shown here is derived from an EMBL/GenBank/DDBJ whole genome shotgun (WGS) entry which is preliminary data.</text>
</comment>
<evidence type="ECO:0000256" key="3">
    <source>
        <dbReference type="ARBA" id="ARBA00022448"/>
    </source>
</evidence>
<feature type="transmembrane region" description="Helical" evidence="8">
    <location>
        <begin position="87"/>
        <end position="111"/>
    </location>
</feature>
<evidence type="ECO:0000256" key="4">
    <source>
        <dbReference type="ARBA" id="ARBA00022692"/>
    </source>
</evidence>
<dbReference type="Pfam" id="PF16916">
    <property type="entry name" value="ZT_dimer"/>
    <property type="match status" value="1"/>
</dbReference>
<dbReference type="Pfam" id="PF01545">
    <property type="entry name" value="Cation_efflux"/>
    <property type="match status" value="1"/>
</dbReference>
<keyword evidence="6" id="KW-0406">Ion transport</keyword>
<feature type="transmembrane region" description="Helical" evidence="8">
    <location>
        <begin position="123"/>
        <end position="145"/>
    </location>
</feature>
<evidence type="ECO:0000259" key="10">
    <source>
        <dbReference type="Pfam" id="PF16916"/>
    </source>
</evidence>